<dbReference type="Pfam" id="PF04548">
    <property type="entry name" value="AIG1"/>
    <property type="match status" value="1"/>
</dbReference>
<keyword evidence="9" id="KW-1002">Plastid outer membrane</keyword>
<dbReference type="InterPro" id="IPR024283">
    <property type="entry name" value="TOC159_MAD"/>
</dbReference>
<keyword evidence="13" id="KW-0342">GTP-binding</keyword>
<dbReference type="GO" id="GO:0046872">
    <property type="term" value="F:metal ion binding"/>
    <property type="evidence" value="ECO:0007669"/>
    <property type="project" value="UniProtKB-KW"/>
</dbReference>
<comment type="cofactor">
    <cofactor evidence="1">
        <name>Mg(2+)</name>
        <dbReference type="ChEBI" id="CHEBI:18420"/>
    </cofactor>
</comment>
<feature type="region of interest" description="Disordered" evidence="17">
    <location>
        <begin position="1"/>
        <end position="45"/>
    </location>
</feature>
<dbReference type="AlphaFoldDB" id="A0ABD1GG31"/>
<keyword evidence="2" id="KW-0813">Transport</keyword>
<reference evidence="19 20" key="1">
    <citation type="submission" date="2024-06" db="EMBL/GenBank/DDBJ databases">
        <title>A chromosome level genome sequence of Diviner's sage (Salvia divinorum).</title>
        <authorList>
            <person name="Ford S.A."/>
            <person name="Ro D.-K."/>
            <person name="Ness R.W."/>
            <person name="Phillips M.A."/>
        </authorList>
    </citation>
    <scope>NUCLEOTIDE SEQUENCE [LARGE SCALE GENOMIC DNA]</scope>
    <source>
        <strain evidence="19">SAF-2024a</strain>
        <tissue evidence="19">Leaf</tissue>
    </source>
</reference>
<evidence type="ECO:0000256" key="14">
    <source>
        <dbReference type="ARBA" id="ARBA00023136"/>
    </source>
</evidence>
<keyword evidence="3" id="KW-0150">Chloroplast</keyword>
<keyword evidence="11" id="KW-0653">Protein transport</keyword>
<evidence type="ECO:0000256" key="1">
    <source>
        <dbReference type="ARBA" id="ARBA00001946"/>
    </source>
</evidence>
<dbReference type="PANTHER" id="PTHR10903:SF120">
    <property type="entry name" value="TRANSLOCASE OF CHLOROPLAST 159, CHLOROPLASTIC"/>
    <property type="match status" value="1"/>
</dbReference>
<comment type="caution">
    <text evidence="19">The sequence shown here is derived from an EMBL/GenBank/DDBJ whole genome shotgun (WGS) entry which is preliminary data.</text>
</comment>
<dbReference type="GO" id="GO:0016787">
    <property type="term" value="F:hydrolase activity"/>
    <property type="evidence" value="ECO:0007669"/>
    <property type="project" value="UniProtKB-KW"/>
</dbReference>
<evidence type="ECO:0000256" key="12">
    <source>
        <dbReference type="ARBA" id="ARBA00022989"/>
    </source>
</evidence>
<dbReference type="Gene3D" id="3.40.50.300">
    <property type="entry name" value="P-loop containing nucleotide triphosphate hydrolases"/>
    <property type="match status" value="1"/>
</dbReference>
<keyword evidence="7" id="KW-0547">Nucleotide-binding</keyword>
<keyword evidence="8" id="KW-0378">Hydrolase</keyword>
<evidence type="ECO:0000256" key="17">
    <source>
        <dbReference type="SAM" id="MobiDB-lite"/>
    </source>
</evidence>
<feature type="compositionally biased region" description="Basic and acidic residues" evidence="17">
    <location>
        <begin position="92"/>
        <end position="103"/>
    </location>
</feature>
<dbReference type="GO" id="GO:0015031">
    <property type="term" value="P:protein transport"/>
    <property type="evidence" value="ECO:0007669"/>
    <property type="project" value="UniProtKB-KW"/>
</dbReference>
<dbReference type="GO" id="GO:0009707">
    <property type="term" value="C:chloroplast outer membrane"/>
    <property type="evidence" value="ECO:0007669"/>
    <property type="project" value="UniProtKB-SubCell"/>
</dbReference>
<dbReference type="Pfam" id="PF11886">
    <property type="entry name" value="TOC159_MAD"/>
    <property type="match status" value="1"/>
</dbReference>
<keyword evidence="20" id="KW-1185">Reference proteome</keyword>
<name>A0ABD1GG31_SALDI</name>
<feature type="region of interest" description="Disordered" evidence="17">
    <location>
        <begin position="92"/>
        <end position="127"/>
    </location>
</feature>
<comment type="similarity">
    <text evidence="16">Belongs to the TRAFAC class TrmE-Era-EngA-EngB-Septin-like GTPase superfamily. AIG1/Toc34/Toc159-like paraseptin GTPase family. TOC159 subfamily.</text>
</comment>
<organism evidence="19 20">
    <name type="scientific">Salvia divinorum</name>
    <name type="common">Maria pastora</name>
    <name type="synonym">Diviner's sage</name>
    <dbReference type="NCBI Taxonomy" id="28513"/>
    <lineage>
        <taxon>Eukaryota</taxon>
        <taxon>Viridiplantae</taxon>
        <taxon>Streptophyta</taxon>
        <taxon>Embryophyta</taxon>
        <taxon>Tracheophyta</taxon>
        <taxon>Spermatophyta</taxon>
        <taxon>Magnoliopsida</taxon>
        <taxon>eudicotyledons</taxon>
        <taxon>Gunneridae</taxon>
        <taxon>Pentapetalae</taxon>
        <taxon>asterids</taxon>
        <taxon>lamiids</taxon>
        <taxon>Lamiales</taxon>
        <taxon>Lamiaceae</taxon>
        <taxon>Nepetoideae</taxon>
        <taxon>Mentheae</taxon>
        <taxon>Salviinae</taxon>
        <taxon>Salvia</taxon>
        <taxon>Salvia subgen. Calosphace</taxon>
    </lineage>
</organism>
<evidence type="ECO:0000259" key="18">
    <source>
        <dbReference type="PROSITE" id="PS51720"/>
    </source>
</evidence>
<keyword evidence="14" id="KW-0472">Membrane</keyword>
<feature type="domain" description="AIG1-type G" evidence="18">
    <location>
        <begin position="713"/>
        <end position="938"/>
    </location>
</feature>
<evidence type="ECO:0000256" key="8">
    <source>
        <dbReference type="ARBA" id="ARBA00022801"/>
    </source>
</evidence>
<evidence type="ECO:0000256" key="10">
    <source>
        <dbReference type="ARBA" id="ARBA00022842"/>
    </source>
</evidence>
<keyword evidence="10" id="KW-0460">Magnesium</keyword>
<gene>
    <name evidence="19" type="ORF">AAHA92_20086</name>
</gene>
<feature type="compositionally biased region" description="Low complexity" evidence="17">
    <location>
        <begin position="25"/>
        <end position="38"/>
    </location>
</feature>
<evidence type="ECO:0000256" key="15">
    <source>
        <dbReference type="ARBA" id="ARBA00023766"/>
    </source>
</evidence>
<keyword evidence="12" id="KW-1133">Transmembrane helix</keyword>
<feature type="region of interest" description="Disordered" evidence="17">
    <location>
        <begin position="628"/>
        <end position="647"/>
    </location>
</feature>
<sequence length="1182" mass="127210">MGSSIQGVPLSGIRAPLTLDDSDFESSFSSKSGSYYTDSELENVEGDEDMLEVGGGVEEEEGIVEEIEIISEFVAAGGAVVGLSGEVVESSSSKERRFVKESGDFDDSGSLLSESRDDELVEKSKSGANSGRFRPIVAVVDEGVEEVEVTPVMGPRVLSARKLAIPVAKISGDSDDDSYGSVVSDEEGSYAGVARVPGIEVLHRIGSVPIVRILEDDDEWNENESQGENVVDMELDGNLLDEMEHSLVKDSDDLDFNEVAMAHSLAVDEGFNPAAEARDDGGLIHLDEDIKEVDVVEDRKECLELVGSGELSDFIESMVLHDVSCVASVEEAAGSNTGLEDNYIFNQKSLELVGSRELADFAENIGLHDVSCVASVEEAAESNIGLEDDYIFNQNYESENVEGMKQGIEQTVEPSCFHADQEISSPHQCVDINEDASSICAVAASQSVFEGSKLDEEDETGKEVEASELMPGGVEESSFYSDINKAEMDVIQDSTTPHAGGVLLDHSEEIDSEVLVDFHDEVDVDGGMSNEIHTIDTAALFEDINSAASGDNDDLIKVVSVYGVENSSLGTFNSARTSIAAETHGMSNEIHTIDPAALFEDIKSAASGDDGVENSSLGTFDSARTSIAAETHGVNPSSTNGEALSEREKMSIKKIQNIRAKYMCPLKRLGHSPEDSVTSKVLHWLTLAAGSSHLDYSKNAAMELEAQTKDSPDFPLSVLIIGKTGVGKSATVNSIMGESTAAVDAFEPATTRVREITGLINGVKLKIFDTPGLSTCLTDQSINRKILSSIKKVMRKCPPDVVLYVDRLDTGRGGLDDLPLLKLVTSCLGSSIWRKSIVAFTHGAVVPPDGPDGCPISYEAFVSEQLRVVQRLICRSAGEPEPLVMNSGSGPPVCVIENAEKNGWRSQLLLLCCSVKILSEVGTWSPLGYREPRGLLSRSPPQSHHLSSFLKSNDHPEPSSGDIVVSDAEMCDPSGSNQDVDVEHDDPFSFKPLDSSQTTTELNRDQREAYRDGEDQDSKACLLTRPVLTPHGCSYECLLIEDRIKIANAMISVLLTEDRKELKIQHHSSLGKRAAVVGNAGIIQSQDDAAYGASLFFNQDEGTVGISATRWGDELIYGCNLHSCIRISMESKLDITAALNSRLRGKICIKTSCSNQLQIAALALVPIARAVVKKLFRQSSED</sequence>
<dbReference type="EMBL" id="JBEAFC010000008">
    <property type="protein sequence ID" value="KAL1543070.1"/>
    <property type="molecule type" value="Genomic_DNA"/>
</dbReference>
<evidence type="ECO:0000256" key="3">
    <source>
        <dbReference type="ARBA" id="ARBA00022528"/>
    </source>
</evidence>
<evidence type="ECO:0000256" key="7">
    <source>
        <dbReference type="ARBA" id="ARBA00022741"/>
    </source>
</evidence>
<evidence type="ECO:0000313" key="19">
    <source>
        <dbReference type="EMBL" id="KAL1543070.1"/>
    </source>
</evidence>
<evidence type="ECO:0000256" key="2">
    <source>
        <dbReference type="ARBA" id="ARBA00022448"/>
    </source>
</evidence>
<evidence type="ECO:0000256" key="4">
    <source>
        <dbReference type="ARBA" id="ARBA00022640"/>
    </source>
</evidence>
<evidence type="ECO:0000256" key="9">
    <source>
        <dbReference type="ARBA" id="ARBA00022805"/>
    </source>
</evidence>
<dbReference type="InterPro" id="IPR027417">
    <property type="entry name" value="P-loop_NTPase"/>
</dbReference>
<dbReference type="InterPro" id="IPR045058">
    <property type="entry name" value="GIMA/IAN/Toc"/>
</dbReference>
<evidence type="ECO:0000256" key="13">
    <source>
        <dbReference type="ARBA" id="ARBA00023134"/>
    </source>
</evidence>
<evidence type="ECO:0000256" key="5">
    <source>
        <dbReference type="ARBA" id="ARBA00022692"/>
    </source>
</evidence>
<accession>A0ABD1GG31</accession>
<feature type="compositionally biased region" description="Polar residues" evidence="17">
    <location>
        <begin position="939"/>
        <end position="951"/>
    </location>
</feature>
<protein>
    <submittedName>
        <fullName evidence="19">Translocase of chloroplast 159, chloroplastic-like protein</fullName>
    </submittedName>
</protein>
<comment type="subcellular location">
    <subcellularLocation>
        <location evidence="15">Plastid</location>
        <location evidence="15">Chloroplast outer membrane</location>
        <topology evidence="15">Single-pass membrane protein</topology>
    </subcellularLocation>
</comment>
<dbReference type="GO" id="GO:0005525">
    <property type="term" value="F:GTP binding"/>
    <property type="evidence" value="ECO:0007669"/>
    <property type="project" value="UniProtKB-KW"/>
</dbReference>
<keyword evidence="6" id="KW-0479">Metal-binding</keyword>
<feature type="region of interest" description="Disordered" evidence="17">
    <location>
        <begin position="452"/>
        <end position="473"/>
    </location>
</feature>
<proteinExistence type="inferred from homology"/>
<dbReference type="InterPro" id="IPR006703">
    <property type="entry name" value="G_AIG1"/>
</dbReference>
<keyword evidence="5" id="KW-0812">Transmembrane</keyword>
<feature type="compositionally biased region" description="Basic and acidic residues" evidence="17">
    <location>
        <begin position="1002"/>
        <end position="1014"/>
    </location>
</feature>
<dbReference type="PANTHER" id="PTHR10903">
    <property type="entry name" value="GTPASE, IMAP FAMILY MEMBER-RELATED"/>
    <property type="match status" value="1"/>
</dbReference>
<dbReference type="PROSITE" id="PS51720">
    <property type="entry name" value="G_AIG1"/>
    <property type="match status" value="1"/>
</dbReference>
<feature type="region of interest" description="Disordered" evidence="17">
    <location>
        <begin position="935"/>
        <end position="1014"/>
    </location>
</feature>
<evidence type="ECO:0000256" key="16">
    <source>
        <dbReference type="ARBA" id="ARBA00023775"/>
    </source>
</evidence>
<evidence type="ECO:0000256" key="6">
    <source>
        <dbReference type="ARBA" id="ARBA00022723"/>
    </source>
</evidence>
<keyword evidence="4" id="KW-0934">Plastid</keyword>
<evidence type="ECO:0000313" key="20">
    <source>
        <dbReference type="Proteomes" id="UP001567538"/>
    </source>
</evidence>
<dbReference type="SUPFAM" id="SSF52540">
    <property type="entry name" value="P-loop containing nucleoside triphosphate hydrolases"/>
    <property type="match status" value="1"/>
</dbReference>
<dbReference type="Proteomes" id="UP001567538">
    <property type="component" value="Unassembled WGS sequence"/>
</dbReference>
<evidence type="ECO:0000256" key="11">
    <source>
        <dbReference type="ARBA" id="ARBA00022927"/>
    </source>
</evidence>